<evidence type="ECO:0000313" key="1">
    <source>
        <dbReference type="EMBL" id="KAH3800419.1"/>
    </source>
</evidence>
<keyword evidence="2" id="KW-1185">Reference proteome</keyword>
<gene>
    <name evidence="1" type="ORF">DPMN_154052</name>
</gene>
<proteinExistence type="predicted"/>
<comment type="caution">
    <text evidence="1">The sequence shown here is derived from an EMBL/GenBank/DDBJ whole genome shotgun (WGS) entry which is preliminary data.</text>
</comment>
<accession>A0A9D4J8S1</accession>
<protein>
    <submittedName>
        <fullName evidence="1">Uncharacterized protein</fullName>
    </submittedName>
</protein>
<name>A0A9D4J8S1_DREPO</name>
<dbReference type="Proteomes" id="UP000828390">
    <property type="component" value="Unassembled WGS sequence"/>
</dbReference>
<organism evidence="1 2">
    <name type="scientific">Dreissena polymorpha</name>
    <name type="common">Zebra mussel</name>
    <name type="synonym">Mytilus polymorpha</name>
    <dbReference type="NCBI Taxonomy" id="45954"/>
    <lineage>
        <taxon>Eukaryota</taxon>
        <taxon>Metazoa</taxon>
        <taxon>Spiralia</taxon>
        <taxon>Lophotrochozoa</taxon>
        <taxon>Mollusca</taxon>
        <taxon>Bivalvia</taxon>
        <taxon>Autobranchia</taxon>
        <taxon>Heteroconchia</taxon>
        <taxon>Euheterodonta</taxon>
        <taxon>Imparidentia</taxon>
        <taxon>Neoheterodontei</taxon>
        <taxon>Myida</taxon>
        <taxon>Dreissenoidea</taxon>
        <taxon>Dreissenidae</taxon>
        <taxon>Dreissena</taxon>
    </lineage>
</organism>
<sequence length="129" mass="14344">MMKGEVFVEWKCWECSRPVPMDVTPEVKVPMDFTLEVPEIPEANDISIMSELSVESRSDEVEDRTFNISNPEIEQPNLPLDDSVRERPLDAVIPEDGPITYDVVTSGTKGGGRKLVSSDGHSYTAKVCT</sequence>
<dbReference type="EMBL" id="JAIWYP010000007">
    <property type="protein sequence ID" value="KAH3800419.1"/>
    <property type="molecule type" value="Genomic_DNA"/>
</dbReference>
<reference evidence="1" key="1">
    <citation type="journal article" date="2019" name="bioRxiv">
        <title>The Genome of the Zebra Mussel, Dreissena polymorpha: A Resource for Invasive Species Research.</title>
        <authorList>
            <person name="McCartney M.A."/>
            <person name="Auch B."/>
            <person name="Kono T."/>
            <person name="Mallez S."/>
            <person name="Zhang Y."/>
            <person name="Obille A."/>
            <person name="Becker A."/>
            <person name="Abrahante J.E."/>
            <person name="Garbe J."/>
            <person name="Badalamenti J.P."/>
            <person name="Herman A."/>
            <person name="Mangelson H."/>
            <person name="Liachko I."/>
            <person name="Sullivan S."/>
            <person name="Sone E.D."/>
            <person name="Koren S."/>
            <person name="Silverstein K.A.T."/>
            <person name="Beckman K.B."/>
            <person name="Gohl D.M."/>
        </authorList>
    </citation>
    <scope>NUCLEOTIDE SEQUENCE</scope>
    <source>
        <strain evidence="1">Duluth1</strain>
        <tissue evidence="1">Whole animal</tissue>
    </source>
</reference>
<evidence type="ECO:0000313" key="2">
    <source>
        <dbReference type="Proteomes" id="UP000828390"/>
    </source>
</evidence>
<reference evidence="1" key="2">
    <citation type="submission" date="2020-11" db="EMBL/GenBank/DDBJ databases">
        <authorList>
            <person name="McCartney M.A."/>
            <person name="Auch B."/>
            <person name="Kono T."/>
            <person name="Mallez S."/>
            <person name="Becker A."/>
            <person name="Gohl D.M."/>
            <person name="Silverstein K.A.T."/>
            <person name="Koren S."/>
            <person name="Bechman K.B."/>
            <person name="Herman A."/>
            <person name="Abrahante J.E."/>
            <person name="Garbe J."/>
        </authorList>
    </citation>
    <scope>NUCLEOTIDE SEQUENCE</scope>
    <source>
        <strain evidence="1">Duluth1</strain>
        <tissue evidence="1">Whole animal</tissue>
    </source>
</reference>
<dbReference type="AlphaFoldDB" id="A0A9D4J8S1"/>